<dbReference type="InterPro" id="IPR009027">
    <property type="entry name" value="Ribosomal_bL9/RNase_H1_N"/>
</dbReference>
<name>A0A9N7PN06_CLOSE</name>
<dbReference type="EMBL" id="CP099800">
    <property type="protein sequence ID" value="USS02544.1"/>
    <property type="molecule type" value="Genomic_DNA"/>
</dbReference>
<dbReference type="SUPFAM" id="SSF55658">
    <property type="entry name" value="L9 N-domain-like"/>
    <property type="match status" value="1"/>
</dbReference>
<keyword evidence="5" id="KW-1185">Reference proteome</keyword>
<dbReference type="EMBL" id="CP023672">
    <property type="protein sequence ID" value="AYE35897.1"/>
    <property type="molecule type" value="Genomic_DNA"/>
</dbReference>
<gene>
    <name evidence="2" type="ORF">CP523_15800</name>
    <name evidence="3" type="ORF">NH397_16030</name>
</gene>
<evidence type="ECO:0000313" key="4">
    <source>
        <dbReference type="Proteomes" id="UP000280586"/>
    </source>
</evidence>
<feature type="domain" description="Ribonuclease H1 N-terminal" evidence="1">
    <location>
        <begin position="9"/>
        <end position="53"/>
    </location>
</feature>
<dbReference type="InterPro" id="IPR037056">
    <property type="entry name" value="RNase_H1_N_sf"/>
</dbReference>
<dbReference type="Proteomes" id="UP000280586">
    <property type="component" value="Plasmid unnamed1"/>
</dbReference>
<protein>
    <submittedName>
        <fullName evidence="3">RNase H1/viroplasmin domain-containing protein</fullName>
    </submittedName>
</protein>
<dbReference type="Proteomes" id="UP001055437">
    <property type="component" value="Plasmid unnamed1"/>
</dbReference>
<dbReference type="RefSeq" id="WP_120141075.1">
    <property type="nucleotide sequence ID" value="NZ_CP023672.1"/>
</dbReference>
<dbReference type="KEGG" id="csep:CP523_15800"/>
<evidence type="ECO:0000259" key="1">
    <source>
        <dbReference type="Pfam" id="PF01693"/>
    </source>
</evidence>
<proteinExistence type="predicted"/>
<dbReference type="Pfam" id="PF01693">
    <property type="entry name" value="Cauli_VI"/>
    <property type="match status" value="1"/>
</dbReference>
<accession>A0A9N7PN06</accession>
<evidence type="ECO:0000313" key="2">
    <source>
        <dbReference type="EMBL" id="AYE35897.1"/>
    </source>
</evidence>
<evidence type="ECO:0000313" key="3">
    <source>
        <dbReference type="EMBL" id="USS02544.1"/>
    </source>
</evidence>
<dbReference type="Gene3D" id="3.40.970.10">
    <property type="entry name" value="Ribonuclease H1, N-terminal domain"/>
    <property type="match status" value="1"/>
</dbReference>
<dbReference type="InterPro" id="IPR011320">
    <property type="entry name" value="RNase_H1_N"/>
</dbReference>
<sequence>MSKKKAKSKFYAIKEGNGVSNLIVNTWGECSKLVLGYNSVYKSFKTREEAEDYLGYTKGLEKKIVKTKDVKKYNR</sequence>
<reference evidence="3" key="2">
    <citation type="submission" date="2022-06" db="EMBL/GenBank/DDBJ databases">
        <authorList>
            <person name="Holder M.E."/>
            <person name="Ajami N.J."/>
            <person name="Petrosino J.F."/>
        </authorList>
    </citation>
    <scope>NUCLEOTIDE SEQUENCE</scope>
    <source>
        <strain evidence="3">RMA 8861</strain>
        <plasmid evidence="3">unnamed1</plasmid>
    </source>
</reference>
<dbReference type="GeneID" id="303562152"/>
<reference evidence="2 4" key="1">
    <citation type="submission" date="2017-09" db="EMBL/GenBank/DDBJ databases">
        <authorList>
            <person name="Thomas P."/>
            <person name="Seyboldt C."/>
        </authorList>
    </citation>
    <scope>NUCLEOTIDE SEQUENCE [LARGE SCALE GENOMIC DNA]</scope>
    <source>
        <strain evidence="2 4">DSM 7534</strain>
        <plasmid evidence="2 4">unnamed1</plasmid>
    </source>
</reference>
<keyword evidence="2" id="KW-0614">Plasmid</keyword>
<geneLocation type="plasmid" evidence="4 5">
    <name>unnamed1</name>
</geneLocation>
<organism evidence="2 4">
    <name type="scientific">Clostridium septicum</name>
    <dbReference type="NCBI Taxonomy" id="1504"/>
    <lineage>
        <taxon>Bacteria</taxon>
        <taxon>Bacillati</taxon>
        <taxon>Bacillota</taxon>
        <taxon>Clostridia</taxon>
        <taxon>Eubacteriales</taxon>
        <taxon>Clostridiaceae</taxon>
        <taxon>Clostridium</taxon>
    </lineage>
</organism>
<dbReference type="AlphaFoldDB" id="A0A9N7PN06"/>
<evidence type="ECO:0000313" key="5">
    <source>
        <dbReference type="Proteomes" id="UP001055437"/>
    </source>
</evidence>